<dbReference type="AlphaFoldDB" id="A0AA45W640"/>
<comment type="caution">
    <text evidence="4">The sequence shown here is derived from an EMBL/GenBank/DDBJ whole genome shotgun (WGS) entry which is preliminary data.</text>
</comment>
<sequence length="212" mass="23955">MQYVPHVKQQKCQPMVISSSLRDRRRLQTEREIQSATLQLALREGFETVTTEMIAAEAEISLRTFFNYYTNKEAALLGKRPEIPPEIIAWFESASGPLMNDLFEALGKHLSNTQLDRDTIRLIDTLLERSPELVPIFHASLQKLSDQMADLIVSRLGETARPEAELLAELVSHALAHAILSWSQSDDMAETAIIGLIRQQIRKLGTIICDML</sequence>
<dbReference type="PANTHER" id="PTHR43479">
    <property type="entry name" value="ACREF/ENVCD OPERON REPRESSOR-RELATED"/>
    <property type="match status" value="1"/>
</dbReference>
<dbReference type="PANTHER" id="PTHR43479:SF11">
    <property type="entry name" value="ACREF_ENVCD OPERON REPRESSOR-RELATED"/>
    <property type="match status" value="1"/>
</dbReference>
<accession>A0AA45W640</accession>
<proteinExistence type="predicted"/>
<keyword evidence="1 2" id="KW-0238">DNA-binding</keyword>
<dbReference type="InterPro" id="IPR050624">
    <property type="entry name" value="HTH-type_Tx_Regulator"/>
</dbReference>
<dbReference type="InterPro" id="IPR009057">
    <property type="entry name" value="Homeodomain-like_sf"/>
</dbReference>
<dbReference type="Gene3D" id="1.10.357.10">
    <property type="entry name" value="Tetracycline Repressor, domain 2"/>
    <property type="match status" value="1"/>
</dbReference>
<evidence type="ECO:0000313" key="4">
    <source>
        <dbReference type="EMBL" id="SIS99214.1"/>
    </source>
</evidence>
<feature type="domain" description="HTH tetR-type" evidence="3">
    <location>
        <begin position="27"/>
        <end position="87"/>
    </location>
</feature>
<evidence type="ECO:0000259" key="3">
    <source>
        <dbReference type="PROSITE" id="PS50977"/>
    </source>
</evidence>
<evidence type="ECO:0000313" key="5">
    <source>
        <dbReference type="Proteomes" id="UP000186216"/>
    </source>
</evidence>
<dbReference type="Proteomes" id="UP000186216">
    <property type="component" value="Unassembled WGS sequence"/>
</dbReference>
<name>A0AA45W640_9RHOB</name>
<dbReference type="InterPro" id="IPR001647">
    <property type="entry name" value="HTH_TetR"/>
</dbReference>
<dbReference type="PROSITE" id="PS50977">
    <property type="entry name" value="HTH_TETR_2"/>
    <property type="match status" value="1"/>
</dbReference>
<dbReference type="Pfam" id="PF00440">
    <property type="entry name" value="TetR_N"/>
    <property type="match status" value="1"/>
</dbReference>
<gene>
    <name evidence="4" type="ORF">SAMN05421772_111111</name>
</gene>
<dbReference type="EMBL" id="FTOU01000011">
    <property type="protein sequence ID" value="SIS99214.1"/>
    <property type="molecule type" value="Genomic_DNA"/>
</dbReference>
<protein>
    <submittedName>
        <fullName evidence="4">Transcriptional regulator, TetR family</fullName>
    </submittedName>
</protein>
<evidence type="ECO:0000256" key="1">
    <source>
        <dbReference type="ARBA" id="ARBA00023125"/>
    </source>
</evidence>
<evidence type="ECO:0000256" key="2">
    <source>
        <dbReference type="PROSITE-ProRule" id="PRU00335"/>
    </source>
</evidence>
<dbReference type="SUPFAM" id="SSF46689">
    <property type="entry name" value="Homeodomain-like"/>
    <property type="match status" value="1"/>
</dbReference>
<organism evidence="4 5">
    <name type="scientific">Paracoccus saliphilus</name>
    <dbReference type="NCBI Taxonomy" id="405559"/>
    <lineage>
        <taxon>Bacteria</taxon>
        <taxon>Pseudomonadati</taxon>
        <taxon>Pseudomonadota</taxon>
        <taxon>Alphaproteobacteria</taxon>
        <taxon>Rhodobacterales</taxon>
        <taxon>Paracoccaceae</taxon>
        <taxon>Paracoccus</taxon>
    </lineage>
</organism>
<feature type="DNA-binding region" description="H-T-H motif" evidence="2">
    <location>
        <begin position="50"/>
        <end position="69"/>
    </location>
</feature>
<dbReference type="GO" id="GO:0003677">
    <property type="term" value="F:DNA binding"/>
    <property type="evidence" value="ECO:0007669"/>
    <property type="project" value="UniProtKB-UniRule"/>
</dbReference>
<reference evidence="4 5" key="1">
    <citation type="submission" date="2017-01" db="EMBL/GenBank/DDBJ databases">
        <authorList>
            <person name="Varghese N."/>
            <person name="Submissions S."/>
        </authorList>
    </citation>
    <scope>NUCLEOTIDE SEQUENCE [LARGE SCALE GENOMIC DNA]</scope>
    <source>
        <strain evidence="4 5">DSM 18447</strain>
    </source>
</reference>